<organism evidence="1 2">
    <name type="scientific">Chrysophaeum taylorii</name>
    <dbReference type="NCBI Taxonomy" id="2483200"/>
    <lineage>
        <taxon>Eukaryota</taxon>
        <taxon>Sar</taxon>
        <taxon>Stramenopiles</taxon>
        <taxon>Ochrophyta</taxon>
        <taxon>Pelagophyceae</taxon>
        <taxon>Pelagomonadales</taxon>
        <taxon>Pelagomonadaceae</taxon>
        <taxon>Chrysophaeum</taxon>
    </lineage>
</organism>
<evidence type="ECO:0000313" key="2">
    <source>
        <dbReference type="Proteomes" id="UP001230188"/>
    </source>
</evidence>
<comment type="caution">
    <text evidence="1">The sequence shown here is derived from an EMBL/GenBank/DDBJ whole genome shotgun (WGS) entry which is preliminary data.</text>
</comment>
<accession>A0AAD7XGS8</accession>
<protein>
    <recommendedName>
        <fullName evidence="3">G protein gamma domain-containing protein</fullName>
    </recommendedName>
</protein>
<dbReference type="AlphaFoldDB" id="A0AAD7XGS8"/>
<dbReference type="EMBL" id="JAQMWT010000468">
    <property type="protein sequence ID" value="KAJ8600867.1"/>
    <property type="molecule type" value="Genomic_DNA"/>
</dbReference>
<name>A0AAD7XGS8_9STRA</name>
<dbReference type="Proteomes" id="UP001230188">
    <property type="component" value="Unassembled WGS sequence"/>
</dbReference>
<proteinExistence type="predicted"/>
<sequence>MSQQQLAKIEAEVSRLEKDVEQYKSAQTKTTACAALTTYIKENQSTADPFSSDYPNPNPFHSTTGAGNSCCVLC</sequence>
<keyword evidence="2" id="KW-1185">Reference proteome</keyword>
<gene>
    <name evidence="1" type="ORF">CTAYLR_006975</name>
</gene>
<evidence type="ECO:0008006" key="3">
    <source>
        <dbReference type="Google" id="ProtNLM"/>
    </source>
</evidence>
<evidence type="ECO:0000313" key="1">
    <source>
        <dbReference type="EMBL" id="KAJ8600867.1"/>
    </source>
</evidence>
<reference evidence="1" key="1">
    <citation type="submission" date="2023-01" db="EMBL/GenBank/DDBJ databases">
        <title>Metagenome sequencing of chrysophaentin producing Chrysophaeum taylorii.</title>
        <authorList>
            <person name="Davison J."/>
            <person name="Bewley C."/>
        </authorList>
    </citation>
    <scope>NUCLEOTIDE SEQUENCE</scope>
    <source>
        <strain evidence="1">NIES-1699</strain>
    </source>
</reference>